<evidence type="ECO:0000313" key="1">
    <source>
        <dbReference type="EMBL" id="KAJ8670565.1"/>
    </source>
</evidence>
<reference evidence="1" key="1">
    <citation type="submission" date="2023-04" db="EMBL/GenBank/DDBJ databases">
        <title>A chromosome-level genome assembly of the parasitoid wasp Eretmocerus hayati.</title>
        <authorList>
            <person name="Zhong Y."/>
            <person name="Liu S."/>
            <person name="Liu Y."/>
        </authorList>
    </citation>
    <scope>NUCLEOTIDE SEQUENCE</scope>
    <source>
        <strain evidence="1">ZJU_SS_LIU_2023</strain>
    </source>
</reference>
<evidence type="ECO:0000313" key="2">
    <source>
        <dbReference type="Proteomes" id="UP001239111"/>
    </source>
</evidence>
<dbReference type="EMBL" id="CM056743">
    <property type="protein sequence ID" value="KAJ8670565.1"/>
    <property type="molecule type" value="Genomic_DNA"/>
</dbReference>
<sequence length="383" mass="44525">MLSFTKLLYKQYLLTAFFATIGIFLYCEFFIYYVVLIQCRWPNLDVNNVDNKIHPPTPEETPVHAMFLADTHLLGPKRGHWFDKLRREWQMYRAFQTAITIHKPDVVFILGDVFDEGQWSSSSEFQNYISRFKSIFFVPESTYRYVVAGNHDIGFHYAISPFLSQRFVEEMKAPNIRRITIRGNHFILMNSMAFEGDGCFLCKPAELAVNNISRQLKCAKGIGNDCHQSNSIKRFSRPILLQHFPLYRESDEICNELDEAPLAMKDIKFRERWECLSKEASDQLLHSLHPRLVVDGHTHHGCSKIHQEDILEITVPSFSWRNKDNPSYLLGIFTPHNYAVSKCFMPTESTVISTYVVSGIGIIICVTFRIWKITVPLRPRKVI</sequence>
<dbReference type="Proteomes" id="UP001239111">
    <property type="component" value="Chromosome 3"/>
</dbReference>
<accession>A0ACC2NHD4</accession>
<proteinExistence type="predicted"/>
<keyword evidence="2" id="KW-1185">Reference proteome</keyword>
<comment type="caution">
    <text evidence="1">The sequence shown here is derived from an EMBL/GenBank/DDBJ whole genome shotgun (WGS) entry which is preliminary data.</text>
</comment>
<organism evidence="1 2">
    <name type="scientific">Eretmocerus hayati</name>
    <dbReference type="NCBI Taxonomy" id="131215"/>
    <lineage>
        <taxon>Eukaryota</taxon>
        <taxon>Metazoa</taxon>
        <taxon>Ecdysozoa</taxon>
        <taxon>Arthropoda</taxon>
        <taxon>Hexapoda</taxon>
        <taxon>Insecta</taxon>
        <taxon>Pterygota</taxon>
        <taxon>Neoptera</taxon>
        <taxon>Endopterygota</taxon>
        <taxon>Hymenoptera</taxon>
        <taxon>Apocrita</taxon>
        <taxon>Proctotrupomorpha</taxon>
        <taxon>Chalcidoidea</taxon>
        <taxon>Aphelinidae</taxon>
        <taxon>Aphelininae</taxon>
        <taxon>Eretmocerus</taxon>
    </lineage>
</organism>
<protein>
    <submittedName>
        <fullName evidence="1">Uncharacterized protein</fullName>
    </submittedName>
</protein>
<name>A0ACC2NHD4_9HYME</name>
<gene>
    <name evidence="1" type="ORF">QAD02_001824</name>
</gene>